<evidence type="ECO:0000256" key="5">
    <source>
        <dbReference type="ARBA" id="ARBA00022777"/>
    </source>
</evidence>
<dbReference type="FunFam" id="3.30.565.10:FF:000006">
    <property type="entry name" value="Sensor histidine kinase WalK"/>
    <property type="match status" value="1"/>
</dbReference>
<evidence type="ECO:0000256" key="2">
    <source>
        <dbReference type="ARBA" id="ARBA00012438"/>
    </source>
</evidence>
<dbReference type="InterPro" id="IPR005467">
    <property type="entry name" value="His_kinase_dom"/>
</dbReference>
<dbReference type="SMART" id="SM00448">
    <property type="entry name" value="REC"/>
    <property type="match status" value="1"/>
</dbReference>
<dbReference type="InterPro" id="IPR050351">
    <property type="entry name" value="BphY/WalK/GraS-like"/>
</dbReference>
<dbReference type="InterPro" id="IPR004358">
    <property type="entry name" value="Sig_transdc_His_kin-like_C"/>
</dbReference>
<evidence type="ECO:0000256" key="4">
    <source>
        <dbReference type="ARBA" id="ARBA00022679"/>
    </source>
</evidence>
<evidence type="ECO:0000256" key="7">
    <source>
        <dbReference type="SAM" id="Coils"/>
    </source>
</evidence>
<dbReference type="InterPro" id="IPR036890">
    <property type="entry name" value="HATPase_C_sf"/>
</dbReference>
<reference evidence="10 11" key="1">
    <citation type="submission" date="2021-05" db="EMBL/GenBank/DDBJ databases">
        <title>A Polyphasic approach of four new species of the genus Ohtaekwangia: Ohtaekwangia histidinii sp. nov., Ohtaekwangia cretensis sp. nov., Ohtaekwangia indiensis sp. nov., Ohtaekwangia reichenbachii sp. nov. from diverse environment.</title>
        <authorList>
            <person name="Octaviana S."/>
        </authorList>
    </citation>
    <scope>NUCLEOTIDE SEQUENCE [LARGE SCALE GENOMIC DNA]</scope>
    <source>
        <strain evidence="10 11">PWU5</strain>
    </source>
</reference>
<keyword evidence="5" id="KW-0418">Kinase</keyword>
<dbReference type="SUPFAM" id="SSF47384">
    <property type="entry name" value="Homodimeric domain of signal transducing histidine kinase"/>
    <property type="match status" value="1"/>
</dbReference>
<dbReference type="InterPro" id="IPR003594">
    <property type="entry name" value="HATPase_dom"/>
</dbReference>
<feature type="modified residue" description="4-aspartylphosphate" evidence="6">
    <location>
        <position position="55"/>
    </location>
</feature>
<dbReference type="EC" id="2.7.13.3" evidence="2"/>
<dbReference type="PANTHER" id="PTHR42878:SF15">
    <property type="entry name" value="BACTERIOPHYTOCHROME"/>
    <property type="match status" value="1"/>
</dbReference>
<dbReference type="PROSITE" id="PS50109">
    <property type="entry name" value="HIS_KIN"/>
    <property type="match status" value="1"/>
</dbReference>
<keyword evidence="11" id="KW-1185">Reference proteome</keyword>
<dbReference type="InterPro" id="IPR011006">
    <property type="entry name" value="CheY-like_superfamily"/>
</dbReference>
<evidence type="ECO:0000259" key="9">
    <source>
        <dbReference type="PROSITE" id="PS50110"/>
    </source>
</evidence>
<proteinExistence type="predicted"/>
<feature type="domain" description="Response regulatory" evidence="9">
    <location>
        <begin position="6"/>
        <end position="123"/>
    </location>
</feature>
<keyword evidence="7" id="KW-0175">Coiled coil</keyword>
<dbReference type="GO" id="GO:0007234">
    <property type="term" value="P:osmosensory signaling via phosphorelay pathway"/>
    <property type="evidence" value="ECO:0007669"/>
    <property type="project" value="TreeGrafter"/>
</dbReference>
<dbReference type="InterPro" id="IPR036097">
    <property type="entry name" value="HisK_dim/P_sf"/>
</dbReference>
<dbReference type="Pfam" id="PF02518">
    <property type="entry name" value="HATPase_c"/>
    <property type="match status" value="1"/>
</dbReference>
<dbReference type="Gene3D" id="1.10.287.130">
    <property type="match status" value="1"/>
</dbReference>
<dbReference type="GO" id="GO:0000155">
    <property type="term" value="F:phosphorelay sensor kinase activity"/>
    <property type="evidence" value="ECO:0007669"/>
    <property type="project" value="InterPro"/>
</dbReference>
<dbReference type="InterPro" id="IPR003661">
    <property type="entry name" value="HisK_dim/P_dom"/>
</dbReference>
<dbReference type="PANTHER" id="PTHR42878">
    <property type="entry name" value="TWO-COMPONENT HISTIDINE KINASE"/>
    <property type="match status" value="1"/>
</dbReference>
<dbReference type="GO" id="GO:0000156">
    <property type="term" value="F:phosphorelay response regulator activity"/>
    <property type="evidence" value="ECO:0007669"/>
    <property type="project" value="TreeGrafter"/>
</dbReference>
<dbReference type="SUPFAM" id="SSF55874">
    <property type="entry name" value="ATPase domain of HSP90 chaperone/DNA topoisomerase II/histidine kinase"/>
    <property type="match status" value="1"/>
</dbReference>
<dbReference type="SMART" id="SM00387">
    <property type="entry name" value="HATPase_c"/>
    <property type="match status" value="1"/>
</dbReference>
<dbReference type="Proteomes" id="UP001319080">
    <property type="component" value="Unassembled WGS sequence"/>
</dbReference>
<dbReference type="PROSITE" id="PS50110">
    <property type="entry name" value="RESPONSE_REGULATORY"/>
    <property type="match status" value="1"/>
</dbReference>
<dbReference type="GO" id="GO:0030295">
    <property type="term" value="F:protein kinase activator activity"/>
    <property type="evidence" value="ECO:0007669"/>
    <property type="project" value="TreeGrafter"/>
</dbReference>
<feature type="coiled-coil region" evidence="7">
    <location>
        <begin position="122"/>
        <end position="170"/>
    </location>
</feature>
<comment type="catalytic activity">
    <reaction evidence="1">
        <text>ATP + protein L-histidine = ADP + protein N-phospho-L-histidine.</text>
        <dbReference type="EC" id="2.7.13.3"/>
    </reaction>
</comment>
<evidence type="ECO:0000256" key="6">
    <source>
        <dbReference type="PROSITE-ProRule" id="PRU00169"/>
    </source>
</evidence>
<dbReference type="SMART" id="SM00388">
    <property type="entry name" value="HisKA"/>
    <property type="match status" value="1"/>
</dbReference>
<accession>A0AAP2GU80</accession>
<protein>
    <recommendedName>
        <fullName evidence="2">histidine kinase</fullName>
        <ecNumber evidence="2">2.7.13.3</ecNumber>
    </recommendedName>
</protein>
<dbReference type="AlphaFoldDB" id="A0AAP2GU80"/>
<evidence type="ECO:0000313" key="11">
    <source>
        <dbReference type="Proteomes" id="UP001319080"/>
    </source>
</evidence>
<dbReference type="SUPFAM" id="SSF52172">
    <property type="entry name" value="CheY-like"/>
    <property type="match status" value="1"/>
</dbReference>
<feature type="domain" description="Histidine kinase" evidence="8">
    <location>
        <begin position="173"/>
        <end position="386"/>
    </location>
</feature>
<name>A0AAP2GU80_9BACT</name>
<gene>
    <name evidence="10" type="ORF">KK062_13155</name>
</gene>
<dbReference type="Gene3D" id="3.40.50.2300">
    <property type="match status" value="1"/>
</dbReference>
<dbReference type="Pfam" id="PF00072">
    <property type="entry name" value="Response_reg"/>
    <property type="match status" value="1"/>
</dbReference>
<evidence type="ECO:0000256" key="1">
    <source>
        <dbReference type="ARBA" id="ARBA00000085"/>
    </source>
</evidence>
<dbReference type="Pfam" id="PF00512">
    <property type="entry name" value="HisKA"/>
    <property type="match status" value="1"/>
</dbReference>
<evidence type="ECO:0000256" key="3">
    <source>
        <dbReference type="ARBA" id="ARBA00022553"/>
    </source>
</evidence>
<keyword evidence="4" id="KW-0808">Transferase</keyword>
<keyword evidence="3 6" id="KW-0597">Phosphoprotein</keyword>
<dbReference type="CDD" id="cd00082">
    <property type="entry name" value="HisKA"/>
    <property type="match status" value="1"/>
</dbReference>
<sequence length="405" mass="45723">MNRTMTLLLIDDKATNLFALEQLLEKQDRVFLQATTGREGLKLALDHEVDLIILDVQMPEMDGFEVAQILQSNKRTKDIPIIFASAEKKERQSIIQGFEEGAVDYLSKPLDPELTKAKVSVLLKIQLQNRQLQEKNLALQQADEHINLLNVDLQKNLRQLEAANKELESFSYSVSHDLRSPIRAMLGYARIVEEEQAGKLNDAAGRALKIIRDNAQKMNRMIDDLLSFSKLGRQALQRLYVDMDALVRTVLIDLRQRLPYQPEIAVHDLLPAHADTALLAHVWTNLISNAMKYSSKAAHPQVEIGAQAGDNEVQYYVKDNGAGFDMKYADKLFQVFQRLHRASDFEGTGVGLAIVQRIVVRHGGRIWAEAKVNEGAIFYFTLPVATPHESYADVTKRASQIIDAR</sequence>
<evidence type="ECO:0000313" key="10">
    <source>
        <dbReference type="EMBL" id="MBT1709183.1"/>
    </source>
</evidence>
<dbReference type="Gene3D" id="3.30.565.10">
    <property type="entry name" value="Histidine kinase-like ATPase, C-terminal domain"/>
    <property type="match status" value="1"/>
</dbReference>
<dbReference type="EMBL" id="JAHESE010000011">
    <property type="protein sequence ID" value="MBT1709183.1"/>
    <property type="molecule type" value="Genomic_DNA"/>
</dbReference>
<comment type="caution">
    <text evidence="10">The sequence shown here is derived from an EMBL/GenBank/DDBJ whole genome shotgun (WGS) entry which is preliminary data.</text>
</comment>
<evidence type="ECO:0000259" key="8">
    <source>
        <dbReference type="PROSITE" id="PS50109"/>
    </source>
</evidence>
<dbReference type="PRINTS" id="PR00344">
    <property type="entry name" value="BCTRLSENSOR"/>
</dbReference>
<organism evidence="10 11">
    <name type="scientific">Dawidia cretensis</name>
    <dbReference type="NCBI Taxonomy" id="2782350"/>
    <lineage>
        <taxon>Bacteria</taxon>
        <taxon>Pseudomonadati</taxon>
        <taxon>Bacteroidota</taxon>
        <taxon>Cytophagia</taxon>
        <taxon>Cytophagales</taxon>
        <taxon>Chryseotaleaceae</taxon>
        <taxon>Dawidia</taxon>
    </lineage>
</organism>
<dbReference type="InterPro" id="IPR001789">
    <property type="entry name" value="Sig_transdc_resp-reg_receiver"/>
</dbReference>